<dbReference type="RefSeq" id="WP_148914152.1">
    <property type="nucleotide sequence ID" value="NZ_VSZS01000059.1"/>
</dbReference>
<feature type="region of interest" description="Disordered" evidence="1">
    <location>
        <begin position="1"/>
        <end position="23"/>
    </location>
</feature>
<proteinExistence type="predicted"/>
<reference evidence="2 3" key="1">
    <citation type="submission" date="2019-08" db="EMBL/GenBank/DDBJ databases">
        <authorList>
            <person name="Seo Y.L."/>
        </authorList>
    </citation>
    <scope>NUCLEOTIDE SEQUENCE [LARGE SCALE GENOMIC DNA]</scope>
    <source>
        <strain evidence="2 3">MaA-C15</strain>
    </source>
</reference>
<dbReference type="Proteomes" id="UP000323258">
    <property type="component" value="Unassembled WGS sequence"/>
</dbReference>
<feature type="region of interest" description="Disordered" evidence="1">
    <location>
        <begin position="82"/>
        <end position="122"/>
    </location>
</feature>
<feature type="region of interest" description="Disordered" evidence="1">
    <location>
        <begin position="42"/>
        <end position="66"/>
    </location>
</feature>
<dbReference type="OrthoDB" id="8454019at2"/>
<comment type="caution">
    <text evidence="2">The sequence shown here is derived from an EMBL/GenBank/DDBJ whole genome shotgun (WGS) entry which is preliminary data.</text>
</comment>
<sequence>MKRPTRPFVVEVKKRRGSPAKPRSIWGDLDLSALAADPSAVTELTSKPVGNDRDTDPAIREDGAEPAIADATYAEPYPAEVEVEGGAEDRVQSIRKRVRRSDEPNLPRGQRWKRRLPKALRR</sequence>
<feature type="compositionally biased region" description="Basic residues" evidence="1">
    <location>
        <begin position="110"/>
        <end position="122"/>
    </location>
</feature>
<dbReference type="EMBL" id="VSZS01000059">
    <property type="protein sequence ID" value="TYR33479.1"/>
    <property type="molecule type" value="Genomic_DNA"/>
</dbReference>
<evidence type="ECO:0000313" key="3">
    <source>
        <dbReference type="Proteomes" id="UP000323258"/>
    </source>
</evidence>
<organism evidence="2 3">
    <name type="scientific">Neoaquamicrobium microcysteis</name>
    <dbReference type="NCBI Taxonomy" id="2682781"/>
    <lineage>
        <taxon>Bacteria</taxon>
        <taxon>Pseudomonadati</taxon>
        <taxon>Pseudomonadota</taxon>
        <taxon>Alphaproteobacteria</taxon>
        <taxon>Hyphomicrobiales</taxon>
        <taxon>Phyllobacteriaceae</taxon>
        <taxon>Neoaquamicrobium</taxon>
    </lineage>
</organism>
<evidence type="ECO:0000313" key="2">
    <source>
        <dbReference type="EMBL" id="TYR33479.1"/>
    </source>
</evidence>
<name>A0A5D4H0B1_9HYPH</name>
<accession>A0A5D4H0B1</accession>
<gene>
    <name evidence="2" type="ORF">FY036_07840</name>
</gene>
<protein>
    <submittedName>
        <fullName evidence="2">Uncharacterized protein</fullName>
    </submittedName>
</protein>
<feature type="compositionally biased region" description="Basic and acidic residues" evidence="1">
    <location>
        <begin position="50"/>
        <end position="63"/>
    </location>
</feature>
<dbReference type="AlphaFoldDB" id="A0A5D4H0B1"/>
<keyword evidence="3" id="KW-1185">Reference proteome</keyword>
<reference evidence="2 3" key="2">
    <citation type="submission" date="2019-09" db="EMBL/GenBank/DDBJ databases">
        <title>Mesorhizobium sp. MaA-C15 isolated from Microcystis aeruginosa.</title>
        <authorList>
            <person name="Jeong S.E."/>
            <person name="Jin H.M."/>
            <person name="Jeon C.O."/>
        </authorList>
    </citation>
    <scope>NUCLEOTIDE SEQUENCE [LARGE SCALE GENOMIC DNA]</scope>
    <source>
        <strain evidence="2 3">MaA-C15</strain>
    </source>
</reference>
<evidence type="ECO:0000256" key="1">
    <source>
        <dbReference type="SAM" id="MobiDB-lite"/>
    </source>
</evidence>